<dbReference type="OrthoDB" id="9779267at2"/>
<dbReference type="PANTHER" id="PTHR10151:SF120">
    <property type="entry name" value="BIS(5'-ADENOSYL)-TRIPHOSPHATASE"/>
    <property type="match status" value="1"/>
</dbReference>
<dbReference type="Gene3D" id="3.40.720.10">
    <property type="entry name" value="Alkaline Phosphatase, subunit A"/>
    <property type="match status" value="1"/>
</dbReference>
<dbReference type="InterPro" id="IPR017850">
    <property type="entry name" value="Alkaline_phosphatase_core_sf"/>
</dbReference>
<dbReference type="InterPro" id="IPR002591">
    <property type="entry name" value="Phosphodiest/P_Trfase"/>
</dbReference>
<dbReference type="SUPFAM" id="SSF53649">
    <property type="entry name" value="Alkaline phosphatase-like"/>
    <property type="match status" value="1"/>
</dbReference>
<dbReference type="Proteomes" id="UP000235598">
    <property type="component" value="Unassembled WGS sequence"/>
</dbReference>
<name>A0A2N6VP29_9MICO</name>
<comment type="caution">
    <text evidence="1">The sequence shown here is derived from an EMBL/GenBank/DDBJ whole genome shotgun (WGS) entry which is preliminary data.</text>
</comment>
<proteinExistence type="predicted"/>
<organism evidence="1 2">
    <name type="scientific">Brevibacterium paucivorans</name>
    <dbReference type="NCBI Taxonomy" id="170994"/>
    <lineage>
        <taxon>Bacteria</taxon>
        <taxon>Bacillati</taxon>
        <taxon>Actinomycetota</taxon>
        <taxon>Actinomycetes</taxon>
        <taxon>Micrococcales</taxon>
        <taxon>Brevibacteriaceae</taxon>
        <taxon>Brevibacterium</taxon>
    </lineage>
</organism>
<evidence type="ECO:0000313" key="2">
    <source>
        <dbReference type="Proteomes" id="UP000235598"/>
    </source>
</evidence>
<dbReference type="EMBL" id="PNHK01000001">
    <property type="protein sequence ID" value="PMD05902.1"/>
    <property type="molecule type" value="Genomic_DNA"/>
</dbReference>
<dbReference type="Pfam" id="PF01663">
    <property type="entry name" value="Phosphodiest"/>
    <property type="match status" value="1"/>
</dbReference>
<sequence>MQPPDYADAGLLSDIVPAATVTLGAGQILEDRQRERAQKVGLDLEARVVVVALIDGMGLELLKASWAYAPFLRSVRDSVSEFSAGFPSTTANSLSSLGTGLLPGAHGVMGYKLKDPDTGDVFNQLSWNTTRDPHTWVPDTTLFERLYSNGVDVVSLGEPKFVGRGLNAASLRGGTFRGSHQFDQRVKHAVEEAKKPGRRLIYFYWGALDKTGHGKGTDSHAWTDELEAVDAGLARLANNLPGDAQLLITADHGMVNVDYDARIDLADHPDVCELVSAVGGEPRATHLYTPHPQETASAINEIGAGRVHAMVRKQAVADGWFGPVRTQNLGRIGDVVAISEAGTAIVDSRNDSPSALRLRGHHGGITAEELAIPLIVLRR</sequence>
<dbReference type="PANTHER" id="PTHR10151">
    <property type="entry name" value="ECTONUCLEOTIDE PYROPHOSPHATASE/PHOSPHODIESTERASE"/>
    <property type="match status" value="1"/>
</dbReference>
<reference evidence="1 2" key="1">
    <citation type="submission" date="2017-09" db="EMBL/GenBank/DDBJ databases">
        <title>Bacterial strain isolated from the female urinary microbiota.</title>
        <authorList>
            <person name="Thomas-White K."/>
            <person name="Kumar N."/>
            <person name="Forster S."/>
            <person name="Putonti C."/>
            <person name="Lawley T."/>
            <person name="Wolfe A.J."/>
        </authorList>
    </citation>
    <scope>NUCLEOTIDE SEQUENCE [LARGE SCALE GENOMIC DNA]</scope>
    <source>
        <strain evidence="1 2">UMB1301</strain>
    </source>
</reference>
<protein>
    <submittedName>
        <fullName evidence="1">Alkaline phosphatase family protein</fullName>
    </submittedName>
</protein>
<gene>
    <name evidence="1" type="ORF">CJ199_00355</name>
</gene>
<evidence type="ECO:0000313" key="1">
    <source>
        <dbReference type="EMBL" id="PMD05902.1"/>
    </source>
</evidence>
<dbReference type="AlphaFoldDB" id="A0A2N6VP29"/>
<accession>A0A2N6VP29</accession>
<dbReference type="GO" id="GO:0016787">
    <property type="term" value="F:hydrolase activity"/>
    <property type="evidence" value="ECO:0007669"/>
    <property type="project" value="UniProtKB-ARBA"/>
</dbReference>
<dbReference type="RefSeq" id="WP_102237561.1">
    <property type="nucleotide sequence ID" value="NZ_PNHK01000001.1"/>
</dbReference>